<feature type="compositionally biased region" description="Polar residues" evidence="8">
    <location>
        <begin position="39"/>
        <end position="52"/>
    </location>
</feature>
<keyword evidence="4" id="KW-0805">Transcription regulation</keyword>
<feature type="compositionally biased region" description="Basic and acidic residues" evidence="8">
    <location>
        <begin position="24"/>
        <end position="33"/>
    </location>
</feature>
<evidence type="ECO:0000313" key="11">
    <source>
        <dbReference type="Proteomes" id="UP001458880"/>
    </source>
</evidence>
<comment type="caution">
    <text evidence="10">The sequence shown here is derived from an EMBL/GenBank/DDBJ whole genome shotgun (WGS) entry which is preliminary data.</text>
</comment>
<dbReference type="InterPro" id="IPR031963">
    <property type="entry name" value="SAP130_C"/>
</dbReference>
<protein>
    <submittedName>
        <fullName evidence="10">Histone deacetylase complex subunit SAP130 C-terminus</fullName>
    </submittedName>
</protein>
<proteinExistence type="inferred from homology"/>
<dbReference type="Proteomes" id="UP001458880">
    <property type="component" value="Unassembled WGS sequence"/>
</dbReference>
<name>A0AAW1K3W6_POPJA</name>
<feature type="compositionally biased region" description="Basic and acidic residues" evidence="8">
    <location>
        <begin position="136"/>
        <end position="155"/>
    </location>
</feature>
<gene>
    <name evidence="10" type="ORF">QE152_g24914</name>
</gene>
<feature type="domain" description="Histone deacetylase complex subunit SAP130 C-terminal" evidence="9">
    <location>
        <begin position="106"/>
        <end position="232"/>
    </location>
</feature>
<evidence type="ECO:0000256" key="8">
    <source>
        <dbReference type="SAM" id="MobiDB-lite"/>
    </source>
</evidence>
<feature type="region of interest" description="Disordered" evidence="8">
    <location>
        <begin position="24"/>
        <end position="159"/>
    </location>
</feature>
<dbReference type="GO" id="GO:0000122">
    <property type="term" value="P:negative regulation of transcription by RNA polymerase II"/>
    <property type="evidence" value="ECO:0007669"/>
    <property type="project" value="TreeGrafter"/>
</dbReference>
<organism evidence="10 11">
    <name type="scientific">Popillia japonica</name>
    <name type="common">Japanese beetle</name>
    <dbReference type="NCBI Taxonomy" id="7064"/>
    <lineage>
        <taxon>Eukaryota</taxon>
        <taxon>Metazoa</taxon>
        <taxon>Ecdysozoa</taxon>
        <taxon>Arthropoda</taxon>
        <taxon>Hexapoda</taxon>
        <taxon>Insecta</taxon>
        <taxon>Pterygota</taxon>
        <taxon>Neoptera</taxon>
        <taxon>Endopterygota</taxon>
        <taxon>Coleoptera</taxon>
        <taxon>Polyphaga</taxon>
        <taxon>Scarabaeiformia</taxon>
        <taxon>Scarabaeidae</taxon>
        <taxon>Rutelinae</taxon>
        <taxon>Popillia</taxon>
    </lineage>
</organism>
<evidence type="ECO:0000256" key="1">
    <source>
        <dbReference type="ARBA" id="ARBA00004123"/>
    </source>
</evidence>
<keyword evidence="3" id="KW-0678">Repressor</keyword>
<accession>A0AAW1K3W6</accession>
<dbReference type="EMBL" id="JASPKY010000264">
    <property type="protein sequence ID" value="KAK9712397.1"/>
    <property type="molecule type" value="Genomic_DNA"/>
</dbReference>
<comment type="subcellular location">
    <subcellularLocation>
        <location evidence="1">Nucleus</location>
    </subcellularLocation>
</comment>
<reference evidence="10 11" key="1">
    <citation type="journal article" date="2024" name="BMC Genomics">
        <title>De novo assembly and annotation of Popillia japonica's genome with initial clues to its potential as an invasive pest.</title>
        <authorList>
            <person name="Cucini C."/>
            <person name="Boschi S."/>
            <person name="Funari R."/>
            <person name="Cardaioli E."/>
            <person name="Iannotti N."/>
            <person name="Marturano G."/>
            <person name="Paoli F."/>
            <person name="Bruttini M."/>
            <person name="Carapelli A."/>
            <person name="Frati F."/>
            <person name="Nardi F."/>
        </authorList>
    </citation>
    <scope>NUCLEOTIDE SEQUENCE [LARGE SCALE GENOMIC DNA]</scope>
    <source>
        <strain evidence="10">DMR45628</strain>
    </source>
</reference>
<comment type="similarity">
    <text evidence="2">Belongs to the SAP130 family.</text>
</comment>
<keyword evidence="5" id="KW-0804">Transcription</keyword>
<dbReference type="AlphaFoldDB" id="A0AAW1K3W6"/>
<evidence type="ECO:0000256" key="3">
    <source>
        <dbReference type="ARBA" id="ARBA00022491"/>
    </source>
</evidence>
<keyword evidence="7" id="KW-0175">Coiled coil</keyword>
<evidence type="ECO:0000256" key="7">
    <source>
        <dbReference type="SAM" id="Coils"/>
    </source>
</evidence>
<feature type="coiled-coil region" evidence="7">
    <location>
        <begin position="253"/>
        <end position="280"/>
    </location>
</feature>
<dbReference type="PANTHER" id="PTHR13497:SF3">
    <property type="entry name" value="HISTONE DEACETYLASE COMPLEX SUBUNIT SAP130"/>
    <property type="match status" value="1"/>
</dbReference>
<evidence type="ECO:0000256" key="4">
    <source>
        <dbReference type="ARBA" id="ARBA00023015"/>
    </source>
</evidence>
<evidence type="ECO:0000256" key="6">
    <source>
        <dbReference type="ARBA" id="ARBA00023242"/>
    </source>
</evidence>
<keyword evidence="6" id="KW-0539">Nucleus</keyword>
<dbReference type="GO" id="GO:0070822">
    <property type="term" value="C:Sin3-type complex"/>
    <property type="evidence" value="ECO:0007669"/>
    <property type="project" value="TreeGrafter"/>
</dbReference>
<dbReference type="Pfam" id="PF16014">
    <property type="entry name" value="SAP130_C"/>
    <property type="match status" value="2"/>
</dbReference>
<dbReference type="InterPro" id="IPR024137">
    <property type="entry name" value="His_deAcase_cplx_SAP130"/>
</dbReference>
<dbReference type="PANTHER" id="PTHR13497">
    <property type="entry name" value="HISTONE DEACETYLASE COMPLEX SUBUNIT SAP130"/>
    <property type="match status" value="1"/>
</dbReference>
<sequence length="338" mass="38473">MAIALVSNVYYRFLRIDKSPRPSILRKRDHEGSPLKSAKNLQTVLSSVLSQPPISPDSAGNGNSSGGSTTISATSSPGPGEVNDDSLPHAPMNIKEEEENRPPLEMSPRKKPRKQQLTGNDIDEHNDDMQFISEASVKKDDESDGNRSDMQREDSPELPTIPVVRKPASACLLNSYRHTWKTTHNHFLRYSDVRPKDERRPTIMDLANQCKVLDKVNGWKIHHLSTQMLDLVRHALLIRFKIHHLSTQMLDLAEQGETVYNQLEELLKSTESKEESFDNDINRINELIKGNLQRIKIINEGMIEAKSTIMKIFDHKVHVTDIINRCASKRNFKKREKS</sequence>
<keyword evidence="11" id="KW-1185">Reference proteome</keyword>
<feature type="domain" description="Histone deacetylase complex subunit SAP130 C-terminal" evidence="9">
    <location>
        <begin position="240"/>
        <end position="324"/>
    </location>
</feature>
<evidence type="ECO:0000259" key="9">
    <source>
        <dbReference type="Pfam" id="PF16014"/>
    </source>
</evidence>
<feature type="compositionally biased region" description="Low complexity" evidence="8">
    <location>
        <begin position="56"/>
        <end position="80"/>
    </location>
</feature>
<evidence type="ECO:0000256" key="2">
    <source>
        <dbReference type="ARBA" id="ARBA00007859"/>
    </source>
</evidence>
<evidence type="ECO:0000256" key="5">
    <source>
        <dbReference type="ARBA" id="ARBA00023163"/>
    </source>
</evidence>
<evidence type="ECO:0000313" key="10">
    <source>
        <dbReference type="EMBL" id="KAK9712397.1"/>
    </source>
</evidence>